<evidence type="ECO:0000256" key="4">
    <source>
        <dbReference type="ARBA" id="ARBA00022729"/>
    </source>
</evidence>
<keyword evidence="3 5" id="KW-0964">Secreted</keyword>
<dbReference type="GO" id="GO:0005576">
    <property type="term" value="C:extracellular region"/>
    <property type="evidence" value="ECO:0007669"/>
    <property type="project" value="UniProtKB-SubCell"/>
</dbReference>
<feature type="signal peptide" evidence="5">
    <location>
        <begin position="1"/>
        <end position="21"/>
    </location>
</feature>
<reference evidence="8" key="1">
    <citation type="journal article" date="2006" name="Science">
        <title>Phytophthora genome sequences uncover evolutionary origins and mechanisms of pathogenesis.</title>
        <authorList>
            <person name="Tyler B.M."/>
            <person name="Tripathy S."/>
            <person name="Zhang X."/>
            <person name="Dehal P."/>
            <person name="Jiang R.H."/>
            <person name="Aerts A."/>
            <person name="Arredondo F.D."/>
            <person name="Baxter L."/>
            <person name="Bensasson D."/>
            <person name="Beynon J.L."/>
            <person name="Chapman J."/>
            <person name="Damasceno C.M."/>
            <person name="Dorrance A.E."/>
            <person name="Dou D."/>
            <person name="Dickerman A.W."/>
            <person name="Dubchak I.L."/>
            <person name="Garbelotto M."/>
            <person name="Gijzen M."/>
            <person name="Gordon S.G."/>
            <person name="Govers F."/>
            <person name="Grunwald N.J."/>
            <person name="Huang W."/>
            <person name="Ivors K.L."/>
            <person name="Jones R.W."/>
            <person name="Kamoun S."/>
            <person name="Krampis K."/>
            <person name="Lamour K.H."/>
            <person name="Lee M.K."/>
            <person name="McDonald W.H."/>
            <person name="Medina M."/>
            <person name="Meijer H.J."/>
            <person name="Nordberg E.K."/>
            <person name="Maclean D.J."/>
            <person name="Ospina-Giraldo M.D."/>
            <person name="Morris P.F."/>
            <person name="Phuntumart V."/>
            <person name="Putnam N.H."/>
            <person name="Rash S."/>
            <person name="Rose J.K."/>
            <person name="Sakihama Y."/>
            <person name="Salamov A.A."/>
            <person name="Savidor A."/>
            <person name="Scheuring C.F."/>
            <person name="Smith B.M."/>
            <person name="Sobral B.W."/>
            <person name="Terry A."/>
            <person name="Torto-Alalibo T.A."/>
            <person name="Win J."/>
            <person name="Xu Z."/>
            <person name="Zhang H."/>
            <person name="Grigoriev I.V."/>
            <person name="Rokhsar D.S."/>
            <person name="Boore J.L."/>
        </authorList>
    </citation>
    <scope>NUCLEOTIDE SEQUENCE [LARGE SCALE GENOMIC DNA]</scope>
    <source>
        <strain evidence="8">Pr102</strain>
    </source>
</reference>
<dbReference type="EMBL" id="DS566066">
    <property type="status" value="NOT_ANNOTATED_CDS"/>
    <property type="molecule type" value="Genomic_DNA"/>
</dbReference>
<dbReference type="OMA" id="INHANPP"/>
<evidence type="ECO:0000256" key="3">
    <source>
        <dbReference type="ARBA" id="ARBA00022525"/>
    </source>
</evidence>
<dbReference type="eggNOG" id="ENOG502T8KJ">
    <property type="taxonomic scope" value="Eukaryota"/>
</dbReference>
<name>H3GXC1_PHYRM</name>
<dbReference type="VEuPathDB" id="FungiDB:KRP23_12535"/>
<evidence type="ECO:0000256" key="6">
    <source>
        <dbReference type="SAM" id="MobiDB-lite"/>
    </source>
</evidence>
<keyword evidence="8" id="KW-1185">Reference proteome</keyword>
<dbReference type="Proteomes" id="UP000005238">
    <property type="component" value="Unassembled WGS sequence"/>
</dbReference>
<comment type="domain">
    <text evidence="5">The RxLR-dEER motif acts to carry the protein into the host cell cytoplasm through binding to cell surface phosphatidylinositol-3-phosphate.</text>
</comment>
<dbReference type="InterPro" id="IPR031825">
    <property type="entry name" value="RXLR"/>
</dbReference>
<evidence type="ECO:0000256" key="1">
    <source>
        <dbReference type="ARBA" id="ARBA00004613"/>
    </source>
</evidence>
<comment type="subcellular location">
    <subcellularLocation>
        <location evidence="1 5">Secreted</location>
    </subcellularLocation>
</comment>
<dbReference type="EnsemblProtists" id="Phyra82227">
    <property type="protein sequence ID" value="Phyra82227"/>
    <property type="gene ID" value="Phyra82227"/>
</dbReference>
<protein>
    <recommendedName>
        <fullName evidence="5">RxLR effector protein</fullName>
    </recommendedName>
</protein>
<dbReference type="InParanoid" id="H3GXC1"/>
<feature type="chain" id="PRO_5028519996" description="RxLR effector protein" evidence="5">
    <location>
        <begin position="22"/>
        <end position="181"/>
    </location>
</feature>
<sequence>MRFGYALLVLTTHLLTASCDAAPTATDAKSVKVVGPGPTDGNRSLRVREASNDNNNDADVNDEERTFNLKQFLGLEPSTNLFAKSKLKKMLKDENFKIEMFEKWNQQDLGAGEVALKLGMPYRTRFKKLLMQYINRGGTTATATAAKEPGKKKVTIIEPTIDDVRYFDTDAMLEWLHHFGR</sequence>
<dbReference type="AlphaFoldDB" id="H3GXC1"/>
<evidence type="ECO:0000256" key="2">
    <source>
        <dbReference type="ARBA" id="ARBA00010400"/>
    </source>
</evidence>
<dbReference type="Pfam" id="PF16810">
    <property type="entry name" value="RXLR"/>
    <property type="match status" value="1"/>
</dbReference>
<evidence type="ECO:0000313" key="7">
    <source>
        <dbReference type="EnsemblProtists" id="Phyra82227"/>
    </source>
</evidence>
<comment type="function">
    <text evidence="5">Effector that suppresses plant defense responses during pathogen infection.</text>
</comment>
<evidence type="ECO:0000256" key="5">
    <source>
        <dbReference type="RuleBase" id="RU367124"/>
    </source>
</evidence>
<accession>H3GXC1</accession>
<proteinExistence type="inferred from homology"/>
<comment type="similarity">
    <text evidence="2 5">Belongs to the RxLR effector family.</text>
</comment>
<keyword evidence="4 5" id="KW-0732">Signal</keyword>
<dbReference type="VEuPathDB" id="FungiDB:KRP22_12984"/>
<feature type="region of interest" description="Disordered" evidence="6">
    <location>
        <begin position="30"/>
        <end position="60"/>
    </location>
</feature>
<dbReference type="PROSITE" id="PS51257">
    <property type="entry name" value="PROKAR_LIPOPROTEIN"/>
    <property type="match status" value="1"/>
</dbReference>
<reference evidence="7" key="2">
    <citation type="submission" date="2015-06" db="UniProtKB">
        <authorList>
            <consortium name="EnsemblProtists"/>
        </authorList>
    </citation>
    <scope>IDENTIFICATION</scope>
    <source>
        <strain evidence="7">Pr102</strain>
    </source>
</reference>
<dbReference type="HOGENOM" id="CLU_1491897_0_0_1"/>
<organism evidence="7 8">
    <name type="scientific">Phytophthora ramorum</name>
    <name type="common">Sudden oak death agent</name>
    <dbReference type="NCBI Taxonomy" id="164328"/>
    <lineage>
        <taxon>Eukaryota</taxon>
        <taxon>Sar</taxon>
        <taxon>Stramenopiles</taxon>
        <taxon>Oomycota</taxon>
        <taxon>Peronosporomycetes</taxon>
        <taxon>Peronosporales</taxon>
        <taxon>Peronosporaceae</taxon>
        <taxon>Phytophthora</taxon>
    </lineage>
</organism>
<evidence type="ECO:0000313" key="8">
    <source>
        <dbReference type="Proteomes" id="UP000005238"/>
    </source>
</evidence>